<feature type="compositionally biased region" description="Polar residues" evidence="1">
    <location>
        <begin position="64"/>
        <end position="76"/>
    </location>
</feature>
<dbReference type="Proteomes" id="UP001283361">
    <property type="component" value="Unassembled WGS sequence"/>
</dbReference>
<protein>
    <submittedName>
        <fullName evidence="2">Uncharacterized protein</fullName>
    </submittedName>
</protein>
<feature type="compositionally biased region" description="Acidic residues" evidence="1">
    <location>
        <begin position="116"/>
        <end position="126"/>
    </location>
</feature>
<sequence length="152" mass="16798">MDCRGEERGEEGEKEEVMEEGEGEKGEVVGEGVWEQGDVMGEGDKEQDVMGEEEQAEGMGGGSSHCQTSYRELSPSQPSPPVGRAHLVSSNNANQVRKLRLEDINEAHLHSCRSCDDDDDDDDDESGSYNVIRGRTGDKKNDLWLHEIEDNS</sequence>
<feature type="compositionally biased region" description="Acidic residues" evidence="1">
    <location>
        <begin position="8"/>
        <end position="22"/>
    </location>
</feature>
<feature type="region of interest" description="Disordered" evidence="1">
    <location>
        <begin position="1"/>
        <end position="94"/>
    </location>
</feature>
<reference evidence="2" key="1">
    <citation type="journal article" date="2023" name="G3 (Bethesda)">
        <title>A reference genome for the long-term kleptoplast-retaining sea slug Elysia crispata morphotype clarki.</title>
        <authorList>
            <person name="Eastman K.E."/>
            <person name="Pendleton A.L."/>
            <person name="Shaikh M.A."/>
            <person name="Suttiyut T."/>
            <person name="Ogas R."/>
            <person name="Tomko P."/>
            <person name="Gavelis G."/>
            <person name="Widhalm J.R."/>
            <person name="Wisecaver J.H."/>
        </authorList>
    </citation>
    <scope>NUCLEOTIDE SEQUENCE</scope>
    <source>
        <strain evidence="2">ECLA1</strain>
    </source>
</reference>
<proteinExistence type="predicted"/>
<keyword evidence="3" id="KW-1185">Reference proteome</keyword>
<comment type="caution">
    <text evidence="2">The sequence shown here is derived from an EMBL/GenBank/DDBJ whole genome shotgun (WGS) entry which is preliminary data.</text>
</comment>
<dbReference type="EMBL" id="JAWDGP010002271">
    <property type="protein sequence ID" value="KAK3784367.1"/>
    <property type="molecule type" value="Genomic_DNA"/>
</dbReference>
<gene>
    <name evidence="2" type="ORF">RRG08_010434</name>
</gene>
<dbReference type="AlphaFoldDB" id="A0AAE1DVL8"/>
<organism evidence="2 3">
    <name type="scientific">Elysia crispata</name>
    <name type="common">lettuce slug</name>
    <dbReference type="NCBI Taxonomy" id="231223"/>
    <lineage>
        <taxon>Eukaryota</taxon>
        <taxon>Metazoa</taxon>
        <taxon>Spiralia</taxon>
        <taxon>Lophotrochozoa</taxon>
        <taxon>Mollusca</taxon>
        <taxon>Gastropoda</taxon>
        <taxon>Heterobranchia</taxon>
        <taxon>Euthyneura</taxon>
        <taxon>Panpulmonata</taxon>
        <taxon>Sacoglossa</taxon>
        <taxon>Placobranchoidea</taxon>
        <taxon>Plakobranchidae</taxon>
        <taxon>Elysia</taxon>
    </lineage>
</organism>
<accession>A0AAE1DVL8</accession>
<evidence type="ECO:0000313" key="2">
    <source>
        <dbReference type="EMBL" id="KAK3784367.1"/>
    </source>
</evidence>
<name>A0AAE1DVL8_9GAST</name>
<feature type="region of interest" description="Disordered" evidence="1">
    <location>
        <begin position="111"/>
        <end position="141"/>
    </location>
</feature>
<evidence type="ECO:0000313" key="3">
    <source>
        <dbReference type="Proteomes" id="UP001283361"/>
    </source>
</evidence>
<evidence type="ECO:0000256" key="1">
    <source>
        <dbReference type="SAM" id="MobiDB-lite"/>
    </source>
</evidence>